<dbReference type="PANTHER" id="PTHR30154">
    <property type="entry name" value="LEUCINE-RESPONSIVE REGULATORY PROTEIN"/>
    <property type="match status" value="1"/>
</dbReference>
<dbReference type="OrthoDB" id="9802341at2"/>
<dbReference type="Pfam" id="PF01037">
    <property type="entry name" value="AsnC_trans_reg"/>
    <property type="match status" value="1"/>
</dbReference>
<dbReference type="InterPro" id="IPR036388">
    <property type="entry name" value="WH-like_DNA-bd_sf"/>
</dbReference>
<keyword evidence="3" id="KW-0010">Activator</keyword>
<dbReference type="STRING" id="670154.SAMN04488002_3307"/>
<dbReference type="InterPro" id="IPR011991">
    <property type="entry name" value="ArsR-like_HTH"/>
</dbReference>
<organism evidence="6 7">
    <name type="scientific">Litoreibacter janthinus</name>
    <dbReference type="NCBI Taxonomy" id="670154"/>
    <lineage>
        <taxon>Bacteria</taxon>
        <taxon>Pseudomonadati</taxon>
        <taxon>Pseudomonadota</taxon>
        <taxon>Alphaproteobacteria</taxon>
        <taxon>Rhodobacterales</taxon>
        <taxon>Roseobacteraceae</taxon>
        <taxon>Litoreibacter</taxon>
    </lineage>
</organism>
<dbReference type="Pfam" id="PF13412">
    <property type="entry name" value="HTH_24"/>
    <property type="match status" value="1"/>
</dbReference>
<dbReference type="Gene3D" id="1.10.10.10">
    <property type="entry name" value="Winged helix-like DNA-binding domain superfamily/Winged helix DNA-binding domain"/>
    <property type="match status" value="1"/>
</dbReference>
<sequence>MTDELDTYDTAILKAVSANGRITVTDLAEQINLSKSPTQTRLRRLEKAGFIRGYTAQLNPIKLGLAHIAFVEVKLDDTREKALKAFNDAVLKVPEIEQCHMIAGKFDYLLKVRTSDMQTYRRILGERVSALPHVAHTSTHVVMEAVKEEAI</sequence>
<dbReference type="InterPro" id="IPR019887">
    <property type="entry name" value="Tscrpt_reg_AsnC/Lrp_C"/>
</dbReference>
<dbReference type="PANTHER" id="PTHR30154:SF0">
    <property type="entry name" value="LEUCINE-RESPONSIVE REGULATORY PROTEIN"/>
    <property type="match status" value="1"/>
</dbReference>
<evidence type="ECO:0000259" key="5">
    <source>
        <dbReference type="PROSITE" id="PS50956"/>
    </source>
</evidence>
<dbReference type="GO" id="GO:0043565">
    <property type="term" value="F:sequence-specific DNA binding"/>
    <property type="evidence" value="ECO:0007669"/>
    <property type="project" value="InterPro"/>
</dbReference>
<evidence type="ECO:0000256" key="3">
    <source>
        <dbReference type="ARBA" id="ARBA00023159"/>
    </source>
</evidence>
<gene>
    <name evidence="6" type="ORF">SAMN04488002_3307</name>
</gene>
<name>A0A1I6HRT9_9RHOB</name>
<dbReference type="RefSeq" id="WP_090218992.1">
    <property type="nucleotide sequence ID" value="NZ_FOYO01000001.1"/>
</dbReference>
<dbReference type="Gene3D" id="3.30.70.920">
    <property type="match status" value="1"/>
</dbReference>
<keyword evidence="2" id="KW-0238">DNA-binding</keyword>
<dbReference type="InterPro" id="IPR011008">
    <property type="entry name" value="Dimeric_a/b-barrel"/>
</dbReference>
<dbReference type="EMBL" id="FOYO01000001">
    <property type="protein sequence ID" value="SFR57078.1"/>
    <property type="molecule type" value="Genomic_DNA"/>
</dbReference>
<dbReference type="SUPFAM" id="SSF46785">
    <property type="entry name" value="Winged helix' DNA-binding domain"/>
    <property type="match status" value="1"/>
</dbReference>
<dbReference type="InterPro" id="IPR019885">
    <property type="entry name" value="Tscrpt_reg_HTH_AsnC-type_CS"/>
</dbReference>
<dbReference type="GO" id="GO:0005829">
    <property type="term" value="C:cytosol"/>
    <property type="evidence" value="ECO:0007669"/>
    <property type="project" value="TreeGrafter"/>
</dbReference>
<dbReference type="InterPro" id="IPR019888">
    <property type="entry name" value="Tscrpt_reg_AsnC-like"/>
</dbReference>
<dbReference type="AlphaFoldDB" id="A0A1I6HRT9"/>
<evidence type="ECO:0000256" key="1">
    <source>
        <dbReference type="ARBA" id="ARBA00023015"/>
    </source>
</evidence>
<dbReference type="SMART" id="SM00344">
    <property type="entry name" value="HTH_ASNC"/>
    <property type="match status" value="1"/>
</dbReference>
<accession>A0A1I6HRT9</accession>
<feature type="domain" description="HTH asnC-type" evidence="5">
    <location>
        <begin position="5"/>
        <end position="66"/>
    </location>
</feature>
<keyword evidence="4" id="KW-0804">Transcription</keyword>
<evidence type="ECO:0000313" key="6">
    <source>
        <dbReference type="EMBL" id="SFR57078.1"/>
    </source>
</evidence>
<protein>
    <submittedName>
        <fullName evidence="6">Transcriptional regulator, AsnC family</fullName>
    </submittedName>
</protein>
<dbReference type="InterPro" id="IPR036390">
    <property type="entry name" value="WH_DNA-bd_sf"/>
</dbReference>
<dbReference type="PROSITE" id="PS00519">
    <property type="entry name" value="HTH_ASNC_1"/>
    <property type="match status" value="1"/>
</dbReference>
<dbReference type="GO" id="GO:0043200">
    <property type="term" value="P:response to amino acid"/>
    <property type="evidence" value="ECO:0007669"/>
    <property type="project" value="TreeGrafter"/>
</dbReference>
<dbReference type="PRINTS" id="PR00033">
    <property type="entry name" value="HTHASNC"/>
</dbReference>
<dbReference type="Proteomes" id="UP000199658">
    <property type="component" value="Unassembled WGS sequence"/>
</dbReference>
<reference evidence="7" key="1">
    <citation type="submission" date="2016-10" db="EMBL/GenBank/DDBJ databases">
        <authorList>
            <person name="Varghese N."/>
            <person name="Submissions S."/>
        </authorList>
    </citation>
    <scope>NUCLEOTIDE SEQUENCE [LARGE SCALE GENOMIC DNA]</scope>
    <source>
        <strain evidence="7">DSM 26921</strain>
    </source>
</reference>
<evidence type="ECO:0000256" key="2">
    <source>
        <dbReference type="ARBA" id="ARBA00023125"/>
    </source>
</evidence>
<keyword evidence="7" id="KW-1185">Reference proteome</keyword>
<dbReference type="GO" id="GO:0006355">
    <property type="term" value="P:regulation of DNA-templated transcription"/>
    <property type="evidence" value="ECO:0007669"/>
    <property type="project" value="UniProtKB-ARBA"/>
</dbReference>
<dbReference type="SUPFAM" id="SSF54909">
    <property type="entry name" value="Dimeric alpha+beta barrel"/>
    <property type="match status" value="1"/>
</dbReference>
<dbReference type="InterPro" id="IPR000485">
    <property type="entry name" value="AsnC-type_HTH_dom"/>
</dbReference>
<evidence type="ECO:0000313" key="7">
    <source>
        <dbReference type="Proteomes" id="UP000199658"/>
    </source>
</evidence>
<proteinExistence type="predicted"/>
<keyword evidence="1" id="KW-0805">Transcription regulation</keyword>
<evidence type="ECO:0000256" key="4">
    <source>
        <dbReference type="ARBA" id="ARBA00023163"/>
    </source>
</evidence>
<dbReference type="CDD" id="cd00090">
    <property type="entry name" value="HTH_ARSR"/>
    <property type="match status" value="1"/>
</dbReference>
<dbReference type="PROSITE" id="PS50956">
    <property type="entry name" value="HTH_ASNC_2"/>
    <property type="match status" value="1"/>
</dbReference>